<evidence type="ECO:0000256" key="12">
    <source>
        <dbReference type="ARBA" id="ARBA00023157"/>
    </source>
</evidence>
<evidence type="ECO:0000256" key="10">
    <source>
        <dbReference type="ARBA" id="ARBA00023130"/>
    </source>
</evidence>
<evidence type="ECO:0000256" key="9">
    <source>
        <dbReference type="ARBA" id="ARBA00022989"/>
    </source>
</evidence>
<dbReference type="Ensembl" id="ENSSHAT00000030345.1">
    <property type="protein sequence ID" value="ENSSHAP00000030001.1"/>
    <property type="gene ID" value="ENSSHAG00000016243.2"/>
</dbReference>
<comment type="function">
    <text evidence="16">Lysosomal membrane glycoprotein which plays a role in the unfolded protein response (UPR) that contributes to protein degradation and cell survival during proteasomal dysfunction. Plays a role in the process of fusion of the lysosome with the autophagosome, thereby modulating the autophagic process. Promotes hepatocellular lipogenesis through activation of the PI3K/Akt pathway. May also play a role in dendritic cell function and in adaptive immunity.</text>
</comment>
<keyword evidence="24" id="KW-1185">Reference proteome</keyword>
<evidence type="ECO:0000256" key="8">
    <source>
        <dbReference type="ARBA" id="ARBA00022859"/>
    </source>
</evidence>
<dbReference type="InterPro" id="IPR048528">
    <property type="entry name" value="Lamp2-like_luminal"/>
</dbReference>
<reference evidence="23" key="2">
    <citation type="submission" date="2025-08" db="UniProtKB">
        <authorList>
            <consortium name="Ensembl"/>
        </authorList>
    </citation>
    <scope>IDENTIFICATION</scope>
</reference>
<keyword evidence="12 19" id="KW-1015">Disulfide bond</keyword>
<dbReference type="Gene3D" id="2.40.160.110">
    <property type="match status" value="1"/>
</dbReference>
<dbReference type="AlphaFoldDB" id="A0A7N4NXI1"/>
<feature type="compositionally biased region" description="Low complexity" evidence="20">
    <location>
        <begin position="389"/>
        <end position="402"/>
    </location>
</feature>
<feature type="transmembrane region" description="Helical" evidence="21">
    <location>
        <begin position="607"/>
        <end position="633"/>
    </location>
</feature>
<evidence type="ECO:0000256" key="19">
    <source>
        <dbReference type="PROSITE-ProRule" id="PRU00740"/>
    </source>
</evidence>
<keyword evidence="9 21" id="KW-1133">Transmembrane helix</keyword>
<evidence type="ECO:0000256" key="1">
    <source>
        <dbReference type="ARBA" id="ARBA00004158"/>
    </source>
</evidence>
<dbReference type="PANTHER" id="PTHR11506:SF30">
    <property type="entry name" value="LYSOSOME-ASSOCIATED MEMBRANE GLYCOPROTEIN 3"/>
    <property type="match status" value="1"/>
</dbReference>
<feature type="compositionally biased region" description="Low complexity" evidence="20">
    <location>
        <begin position="289"/>
        <end position="317"/>
    </location>
</feature>
<dbReference type="PANTHER" id="PTHR11506">
    <property type="entry name" value="LYSOSOME-ASSOCIATED MEMBRANE GLYCOPROTEIN"/>
    <property type="match status" value="1"/>
</dbReference>
<protein>
    <recommendedName>
        <fullName evidence="18">Lysosome-associated membrane glycoprotein 3</fullName>
    </recommendedName>
</protein>
<feature type="compositionally biased region" description="Low complexity" evidence="20">
    <location>
        <begin position="267"/>
        <end position="281"/>
    </location>
</feature>
<feature type="compositionally biased region" description="Low complexity" evidence="20">
    <location>
        <begin position="181"/>
        <end position="245"/>
    </location>
</feature>
<evidence type="ECO:0000256" key="18">
    <source>
        <dbReference type="ARBA" id="ARBA00074382"/>
    </source>
</evidence>
<feature type="disulfide bond" evidence="19">
    <location>
        <begin position="566"/>
        <end position="603"/>
    </location>
</feature>
<evidence type="ECO:0000259" key="22">
    <source>
        <dbReference type="Pfam" id="PF01299"/>
    </source>
</evidence>
<comment type="subcellular location">
    <subcellularLocation>
        <location evidence="2">Cell surface</location>
    </subcellularLocation>
    <subcellularLocation>
        <location evidence="4">Cytoplasmic vesicle membrane</location>
        <topology evidence="4">Single-pass type I membrane protein</topology>
    </subcellularLocation>
    <subcellularLocation>
        <location evidence="1">Early endosome membrane</location>
        <topology evidence="1">Single-pass type I membrane protein</topology>
    </subcellularLocation>
    <subcellularLocation>
        <location evidence="3 19">Lysosome membrane</location>
        <topology evidence="3 19">Single-pass type I membrane protein</topology>
    </subcellularLocation>
</comment>
<feature type="compositionally biased region" description="Polar residues" evidence="20">
    <location>
        <begin position="246"/>
        <end position="264"/>
    </location>
</feature>
<feature type="compositionally biased region" description="Polar residues" evidence="20">
    <location>
        <begin position="156"/>
        <end position="180"/>
    </location>
</feature>
<reference evidence="23" key="3">
    <citation type="submission" date="2025-09" db="UniProtKB">
        <authorList>
            <consortium name="Ensembl"/>
        </authorList>
    </citation>
    <scope>IDENTIFICATION</scope>
</reference>
<evidence type="ECO:0000256" key="15">
    <source>
        <dbReference type="ARBA" id="ARBA00023329"/>
    </source>
</evidence>
<evidence type="ECO:0000256" key="14">
    <source>
        <dbReference type="ARBA" id="ARBA00023228"/>
    </source>
</evidence>
<evidence type="ECO:0000256" key="16">
    <source>
        <dbReference type="ARBA" id="ARBA00060358"/>
    </source>
</evidence>
<evidence type="ECO:0000256" key="6">
    <source>
        <dbReference type="ARBA" id="ARBA00022729"/>
    </source>
</evidence>
<evidence type="ECO:0000256" key="13">
    <source>
        <dbReference type="ARBA" id="ARBA00023180"/>
    </source>
</evidence>
<dbReference type="PRINTS" id="PR00336">
    <property type="entry name" value="LYSASSOCTDMP"/>
</dbReference>
<feature type="region of interest" description="Disordered" evidence="20">
    <location>
        <begin position="380"/>
        <end position="439"/>
    </location>
</feature>
<dbReference type="GO" id="GO:0005886">
    <property type="term" value="C:plasma membrane"/>
    <property type="evidence" value="ECO:0007669"/>
    <property type="project" value="TreeGrafter"/>
</dbReference>
<comment type="subunit">
    <text evidence="17">Monomer. Interacts with FURIN.</text>
</comment>
<evidence type="ECO:0000313" key="23">
    <source>
        <dbReference type="Ensembl" id="ENSSHAP00000030001.1"/>
    </source>
</evidence>
<feature type="compositionally biased region" description="Low complexity" evidence="20">
    <location>
        <begin position="410"/>
        <end position="426"/>
    </location>
</feature>
<keyword evidence="7" id="KW-0967">Endosome</keyword>
<evidence type="ECO:0000256" key="20">
    <source>
        <dbReference type="SAM" id="MobiDB-lite"/>
    </source>
</evidence>
<gene>
    <name evidence="23" type="primary">LAMP3</name>
</gene>
<evidence type="ECO:0000256" key="21">
    <source>
        <dbReference type="SAM" id="Phobius"/>
    </source>
</evidence>
<evidence type="ECO:0000256" key="2">
    <source>
        <dbReference type="ARBA" id="ARBA00004241"/>
    </source>
</evidence>
<dbReference type="GO" id="GO:0072594">
    <property type="term" value="P:establishment of protein localization to organelle"/>
    <property type="evidence" value="ECO:0007669"/>
    <property type="project" value="TreeGrafter"/>
</dbReference>
<keyword evidence="14 19" id="KW-0458">Lysosome</keyword>
<feature type="compositionally biased region" description="Polar residues" evidence="20">
    <location>
        <begin position="318"/>
        <end position="338"/>
    </location>
</feature>
<feature type="compositionally biased region" description="Low complexity" evidence="20">
    <location>
        <begin position="339"/>
        <end position="359"/>
    </location>
</feature>
<comment type="similarity">
    <text evidence="19">Belongs to the LAMP family.</text>
</comment>
<evidence type="ECO:0000256" key="7">
    <source>
        <dbReference type="ARBA" id="ARBA00022753"/>
    </source>
</evidence>
<keyword evidence="13" id="KW-0325">Glycoprotein</keyword>
<keyword evidence="8" id="KW-0391">Immunity</keyword>
<feature type="compositionally biased region" description="Polar residues" evidence="20">
    <location>
        <begin position="69"/>
        <end position="93"/>
    </location>
</feature>
<feature type="domain" description="Lysosome-associated membrane glycoprotein 2-like luminal" evidence="22">
    <location>
        <begin position="438"/>
        <end position="592"/>
    </location>
</feature>
<dbReference type="GO" id="GO:0031901">
    <property type="term" value="C:early endosome membrane"/>
    <property type="evidence" value="ECO:0007669"/>
    <property type="project" value="UniProtKB-SubCell"/>
</dbReference>
<dbReference type="GO" id="GO:0031902">
    <property type="term" value="C:late endosome membrane"/>
    <property type="evidence" value="ECO:0007669"/>
    <property type="project" value="TreeGrafter"/>
</dbReference>
<dbReference type="Proteomes" id="UP000007648">
    <property type="component" value="Unassembled WGS sequence"/>
</dbReference>
<dbReference type="InterPro" id="IPR002000">
    <property type="entry name" value="Lysosome-assoc_membr_glycop"/>
</dbReference>
<feature type="compositionally biased region" description="Low complexity" evidence="20">
    <location>
        <begin position="122"/>
        <end position="155"/>
    </location>
</feature>
<evidence type="ECO:0000256" key="17">
    <source>
        <dbReference type="ARBA" id="ARBA00063533"/>
    </source>
</evidence>
<proteinExistence type="inferred from homology"/>
<dbReference type="GO" id="GO:0002250">
    <property type="term" value="P:adaptive immune response"/>
    <property type="evidence" value="ECO:0007669"/>
    <property type="project" value="UniProtKB-KW"/>
</dbReference>
<name>A0A7N4NXI1_SARHA</name>
<reference evidence="23 24" key="1">
    <citation type="journal article" date="2011" name="Proc. Natl. Acad. Sci. U.S.A.">
        <title>Genetic diversity and population structure of the endangered marsupial Sarcophilus harrisii (Tasmanian devil).</title>
        <authorList>
            <person name="Miller W."/>
            <person name="Hayes V.M."/>
            <person name="Ratan A."/>
            <person name="Petersen D.C."/>
            <person name="Wittekindt N.E."/>
            <person name="Miller J."/>
            <person name="Walenz B."/>
            <person name="Knight J."/>
            <person name="Qi J."/>
            <person name="Zhao F."/>
            <person name="Wang Q."/>
            <person name="Bedoya-Reina O.C."/>
            <person name="Katiyar N."/>
            <person name="Tomsho L.P."/>
            <person name="Kasson L.M."/>
            <person name="Hardie R.A."/>
            <person name="Woodbridge P."/>
            <person name="Tindall E.A."/>
            <person name="Bertelsen M.F."/>
            <person name="Dixon D."/>
            <person name="Pyecroft S."/>
            <person name="Helgen K.M."/>
            <person name="Lesk A.M."/>
            <person name="Pringle T.H."/>
            <person name="Patterson N."/>
            <person name="Zhang Y."/>
            <person name="Kreiss A."/>
            <person name="Woods G.M."/>
            <person name="Jones M.E."/>
            <person name="Schuster S.C."/>
        </authorList>
    </citation>
    <scope>NUCLEOTIDE SEQUENCE [LARGE SCALE GENOMIC DNA]</scope>
</reference>
<keyword evidence="11 19" id="KW-0472">Membrane</keyword>
<dbReference type="GO" id="GO:0005765">
    <property type="term" value="C:lysosomal membrane"/>
    <property type="evidence" value="ECO:0007669"/>
    <property type="project" value="UniProtKB-SubCell"/>
</dbReference>
<evidence type="ECO:0000256" key="5">
    <source>
        <dbReference type="ARBA" id="ARBA00022692"/>
    </source>
</evidence>
<comment type="caution">
    <text evidence="19">Lacks conserved residue(s) required for the propagation of feature annotation.</text>
</comment>
<keyword evidence="10" id="KW-1064">Adaptive immunity</keyword>
<organism evidence="23 24">
    <name type="scientific">Sarcophilus harrisii</name>
    <name type="common">Tasmanian devil</name>
    <name type="synonym">Sarcophilus laniarius</name>
    <dbReference type="NCBI Taxonomy" id="9305"/>
    <lineage>
        <taxon>Eukaryota</taxon>
        <taxon>Metazoa</taxon>
        <taxon>Chordata</taxon>
        <taxon>Craniata</taxon>
        <taxon>Vertebrata</taxon>
        <taxon>Euteleostomi</taxon>
        <taxon>Mammalia</taxon>
        <taxon>Metatheria</taxon>
        <taxon>Dasyuromorphia</taxon>
        <taxon>Dasyuridae</taxon>
        <taxon>Sarcophilus</taxon>
    </lineage>
</organism>
<evidence type="ECO:0000256" key="11">
    <source>
        <dbReference type="ARBA" id="ARBA00023136"/>
    </source>
</evidence>
<dbReference type="Pfam" id="PF01299">
    <property type="entry name" value="Lamp2-like_luminal"/>
    <property type="match status" value="1"/>
</dbReference>
<dbReference type="GeneTree" id="ENSGT00950000182899"/>
<keyword evidence="15" id="KW-0968">Cytoplasmic vesicle</keyword>
<evidence type="ECO:0000256" key="4">
    <source>
        <dbReference type="ARBA" id="ARBA00004358"/>
    </source>
</evidence>
<accession>A0A7N4NXI1</accession>
<dbReference type="PROSITE" id="PS51407">
    <property type="entry name" value="LAMP_3"/>
    <property type="match status" value="1"/>
</dbReference>
<keyword evidence="6" id="KW-0732">Signal</keyword>
<dbReference type="GO" id="GO:0009986">
    <property type="term" value="C:cell surface"/>
    <property type="evidence" value="ECO:0007669"/>
    <property type="project" value="UniProtKB-SubCell"/>
</dbReference>
<sequence length="643" mass="67526">MKKALAVLIVLTFSAAILSYYSGIINWKLVDVRGFPRISVQVATETSLINPTSHAPHDPLQTGAAEGHTSASSWQTPQESLKTVSTATQSMGASTWPAGPATLPDVTTEVQQDRTHTTAPKGTDTPAPAGSPTTPSPGWSSPSITQRTTAPQTTTSVNPGTSSAPESPTTSNPGWSSPSITQRTTAPQTTTSVNPGTSSAPGSPTTSSPEWSSPSITQRTTAPQTTTSVNPGTSSAPGSPTASSPEWSSPSITQRTTAPQTTMSVDPGTSSAPGSPTASSPEWSSPSITQRTTAPQTTTSVNPGTSSAPGSPTASSPEWSSPSFTQRITAPQTTTSVNPGTSSAPGSPTTSSPEWSSPSITQRTMTLQSVAGPTILRITTQMTPSSKQTSLATSGSTTSAKGKTTRALPTAVTHHVTATTSSTKTTMGPTLAPQPSGPQTGNYLVYNGSRACLRADMGVQLLIEDKKTMRKLKLLRDLPRYFTSQMYFNLDPNVTQASGNCGPQKSNLLLTFPGGFVNLTFTKVKQSYHIVTVEASLTVSPSMNIYSGRKDGLTMFETKVGYSFKCVSEQSVKLSSSLQLHTTDVQLQAFDFDGEHFGNVNECTSDYAIMVPMIVLIVIPLCIVILVFCGIRLRKKSMGYQRI</sequence>
<dbReference type="FunFam" id="2.40.160.110:FF:000006">
    <property type="entry name" value="Lysosome-associated membrane glycoprotein 3"/>
    <property type="match status" value="1"/>
</dbReference>
<evidence type="ECO:0000313" key="24">
    <source>
        <dbReference type="Proteomes" id="UP000007648"/>
    </source>
</evidence>
<feature type="region of interest" description="Disordered" evidence="20">
    <location>
        <begin position="49"/>
        <end position="359"/>
    </location>
</feature>
<evidence type="ECO:0000256" key="3">
    <source>
        <dbReference type="ARBA" id="ARBA00004352"/>
    </source>
</evidence>
<keyword evidence="5 19" id="KW-0812">Transmembrane</keyword>